<keyword evidence="14 15" id="KW-1160">Virus entry into host cell</keyword>
<keyword evidence="8 15" id="KW-0426">Late protein</keyword>
<keyword evidence="1 15" id="KW-1163">Viral penetration into host nucleus</keyword>
<keyword evidence="13 15" id="KW-1015">Disulfide bond</keyword>
<evidence type="ECO:0000256" key="4">
    <source>
        <dbReference type="ARBA" id="ARBA00022562"/>
    </source>
</evidence>
<evidence type="ECO:0000256" key="11">
    <source>
        <dbReference type="ARBA" id="ARBA00023120"/>
    </source>
</evidence>
<keyword evidence="9 15" id="KW-1177">Microtubular inwards viral transport</keyword>
<keyword evidence="12 15" id="KW-0238">DNA-binding</keyword>
<comment type="caution">
    <text evidence="15">Lacks conserved residue(s) required for the propagation of feature annotation.</text>
</comment>
<evidence type="ECO:0000256" key="14">
    <source>
        <dbReference type="ARBA" id="ARBA00023296"/>
    </source>
</evidence>
<keyword evidence="4 15" id="KW-1048">Host nucleus</keyword>
<proteinExistence type="inferred from homology"/>
<evidence type="ECO:0000256" key="13">
    <source>
        <dbReference type="ARBA" id="ARBA00023157"/>
    </source>
</evidence>
<keyword evidence="11 15" id="KW-1176">Cytoplasmic inwards viral transport</keyword>
<evidence type="ECO:0000256" key="15">
    <source>
        <dbReference type="HAMAP-Rule" id="MF_04003"/>
    </source>
</evidence>
<keyword evidence="10" id="KW-1039">Host endosome</keyword>
<comment type="similarity">
    <text evidence="15">Belongs to the papillomaviridae L2 protein family.</text>
</comment>
<keyword evidence="5 15" id="KW-0945">Host-virus interaction</keyword>
<dbReference type="GO" id="GO:0043657">
    <property type="term" value="C:host cell"/>
    <property type="evidence" value="ECO:0007669"/>
    <property type="project" value="GOC"/>
</dbReference>
<evidence type="ECO:0000313" key="16">
    <source>
        <dbReference type="EMBL" id="ATQ38280.1"/>
    </source>
</evidence>
<feature type="disulfide bond" evidence="15">
    <location>
        <begin position="19"/>
        <end position="25"/>
    </location>
</feature>
<dbReference type="Pfam" id="PF00513">
    <property type="entry name" value="Late_protein_L2"/>
    <property type="match status" value="1"/>
</dbReference>
<dbReference type="HAMAP" id="MF_04003">
    <property type="entry name" value="PPV_L2"/>
    <property type="match status" value="1"/>
</dbReference>
<evidence type="ECO:0000256" key="8">
    <source>
        <dbReference type="ARBA" id="ARBA00022921"/>
    </source>
</evidence>
<evidence type="ECO:0000256" key="12">
    <source>
        <dbReference type="ARBA" id="ARBA00023125"/>
    </source>
</evidence>
<keyword evidence="6" id="KW-1040">Host Golgi apparatus</keyword>
<protein>
    <recommendedName>
        <fullName evidence="15">Minor capsid protein L2</fullName>
    </recommendedName>
</protein>
<keyword evidence="7 15" id="KW-0946">Virion</keyword>
<sequence length="533" mass="58797">MYKAKRVKRDSPENIYRNCKLAGTCPPDVENKIEQNTLADRLLRIFGSIIYLGGLGIASGRGSGAATGFRPLPEEVPLPETNIIPEVPSVPEVVRPAIRPRPSKPNTFGVPIDPISSADNIPRIVKPTEPAIVPLSEGGLPDPTVINTGIGPGEGLGDYEVYTNSFIDETLGAVGGHPTVLSGISENIALLEIKPAEQLPSRILYETTNIDTGYTFIRSSAPVDPDVNVFVDPRYTGTTIGESIELESIGNIQEFEIQEANQPKSSTPYRVSNWARSRAREFYNRFVEQVPTRNLDFLGQASRAVQFEFENPAFETDVTLEFERDVQELAAAPDPAFSDVIRLDRPRFSETPAGNIRVSRLGTKGSIRTRSGTLLKQRVHYFYDLSPINAVNESLAENIELEPIGESSDVLTIVDELSSGTPVNVFENYNETALLDVETENFQSGRLEIRTDENDEPQVVPTLISGVSARNYVDTELSDILVSYPSVIDNIPIITPSVDTSATPLILFDAFGADYYLHPSLQKRRKRKWFEIS</sequence>
<dbReference type="GO" id="GO:0003677">
    <property type="term" value="F:DNA binding"/>
    <property type="evidence" value="ECO:0007669"/>
    <property type="project" value="UniProtKB-UniRule"/>
</dbReference>
<accession>A0A2D2ALJ4</accession>
<dbReference type="GO" id="GO:0005198">
    <property type="term" value="F:structural molecule activity"/>
    <property type="evidence" value="ECO:0007669"/>
    <property type="project" value="UniProtKB-UniRule"/>
</dbReference>
<evidence type="ECO:0000256" key="9">
    <source>
        <dbReference type="ARBA" id="ARBA00022952"/>
    </source>
</evidence>
<evidence type="ECO:0000256" key="3">
    <source>
        <dbReference type="ARBA" id="ARBA00022561"/>
    </source>
</evidence>
<comment type="subcellular location">
    <subcellularLocation>
        <location evidence="15">Virion</location>
    </subcellularLocation>
    <subcellularLocation>
        <location evidence="15">Host nucleus</location>
    </subcellularLocation>
</comment>
<evidence type="ECO:0000256" key="1">
    <source>
        <dbReference type="ARBA" id="ARBA00022524"/>
    </source>
</evidence>
<dbReference type="GO" id="GO:0019028">
    <property type="term" value="C:viral capsid"/>
    <property type="evidence" value="ECO:0007669"/>
    <property type="project" value="UniProtKB-UniRule"/>
</dbReference>
<dbReference type="GO" id="GO:0046718">
    <property type="term" value="P:symbiont entry into host cell"/>
    <property type="evidence" value="ECO:0007669"/>
    <property type="project" value="UniProtKB-KW"/>
</dbReference>
<organism evidence="16">
    <name type="scientific">Gammapapillomavirus 8</name>
    <dbReference type="NCBI Taxonomy" id="1175850"/>
    <lineage>
        <taxon>Viruses</taxon>
        <taxon>Monodnaviria</taxon>
        <taxon>Shotokuvirae</taxon>
        <taxon>Cossaviricota</taxon>
        <taxon>Papovaviricetes</taxon>
        <taxon>Zurhausenvirales</taxon>
        <taxon>Papillomaviridae</taxon>
        <taxon>Firstpapillomavirinae</taxon>
        <taxon>Gammapapillomavirus</taxon>
    </lineage>
</organism>
<dbReference type="InterPro" id="IPR000784">
    <property type="entry name" value="Late_L2"/>
</dbReference>
<dbReference type="Proteomes" id="UP000289459">
    <property type="component" value="Segment"/>
</dbReference>
<dbReference type="EMBL" id="MF588705">
    <property type="protein sequence ID" value="ATQ38280.1"/>
    <property type="molecule type" value="Genomic_DNA"/>
</dbReference>
<comment type="function">
    <text evidence="15">Minor protein of the capsid that localizes along the inner surface of the virion, within the central cavities beneath the L1 pentamers. Plays a role in capsid stabilization through interaction with the major capsid protein L1. Once the virion enters the host cell, L2 escorts the genomic DNA into the nucleus by promoting escape from the endosomal compartments and traffic through the host Golgi network. Mechanistically, the C-terminus of L2 possesses a cell-penetrating peptide that protudes from the host endosome, interacts with host cytoplasmic retromer cargo and thereby mediates the capsid delivery to the host trans-Golgi network. Plays a role through its interaction with host dynein in the intracellular microtubule-dependent transport of viral capsid toward the nucleus. Mediates the viral genome import into the nucleus through binding to host importins. Once within the nucleus, L2 localizes viral genomes to host PML bodies in order to activate early gene expression for establishment of infection. Later on, promotes late gene expression by interacting with the viral E2 protein and by inhibiting its transcriptional activation functions. During virion assembly, encapsidates the genome by direct interaction with the viral DNA.</text>
</comment>
<dbReference type="GO" id="GO:0075521">
    <property type="term" value="P:microtubule-dependent intracellular transport of viral material towards nucleus"/>
    <property type="evidence" value="ECO:0007669"/>
    <property type="project" value="UniProtKB-UniRule"/>
</dbReference>
<dbReference type="GO" id="GO:0075732">
    <property type="term" value="P:viral penetration into host nucleus"/>
    <property type="evidence" value="ECO:0007669"/>
    <property type="project" value="UniProtKB-KW"/>
</dbReference>
<gene>
    <name evidence="15 16" type="primary">L2</name>
</gene>
<comment type="PTM">
    <text evidence="15">Highly phosphorylated.</text>
</comment>
<keyword evidence="3 15" id="KW-0167">Capsid protein</keyword>
<evidence type="ECO:0000256" key="5">
    <source>
        <dbReference type="ARBA" id="ARBA00022581"/>
    </source>
</evidence>
<name>A0A2D2ALJ4_9PAPI</name>
<evidence type="ECO:0000256" key="6">
    <source>
        <dbReference type="ARBA" id="ARBA00022812"/>
    </source>
</evidence>
<evidence type="ECO:0000256" key="2">
    <source>
        <dbReference type="ARBA" id="ARBA00022553"/>
    </source>
</evidence>
<dbReference type="GO" id="GO:0042025">
    <property type="term" value="C:host cell nucleus"/>
    <property type="evidence" value="ECO:0007669"/>
    <property type="project" value="UniProtKB-SubCell"/>
</dbReference>
<keyword evidence="2 15" id="KW-0597">Phosphoprotein</keyword>
<reference evidence="16" key="1">
    <citation type="journal article" date="2018" name="MSphere">
        <title>Metagenomic Discovery of 83 New Human Papillomavirus Types in Patients with Immunodeficiency.</title>
        <authorList>
            <person name="Pastrana D.V."/>
            <person name="Peretti A."/>
            <person name="Welch N.L."/>
            <person name="Borgogna C."/>
            <person name="Olivero C."/>
            <person name="Badolato R."/>
            <person name="Notarangelo L.D."/>
            <person name="Gariglio M."/>
            <person name="FitzGerald P.C."/>
            <person name="McIntosh C.E."/>
            <person name="Reeves J."/>
            <person name="Starrett G.J."/>
            <person name="Bliskovsky V."/>
            <person name="Velez D."/>
            <person name="Brownell I."/>
            <person name="Yarchoan R."/>
            <person name="Wyvill K.M."/>
            <person name="Uldrick T.S."/>
            <person name="Maldarelli F."/>
            <person name="Lisco A."/>
            <person name="Sereti I."/>
            <person name="Gonzalez C.M."/>
            <person name="Androphy E.J."/>
            <person name="McBride A.A."/>
            <person name="Van Doorslaer K."/>
            <person name="Garcia F."/>
            <person name="Dvoretzky I."/>
            <person name="Liu J.S."/>
            <person name="Han J."/>
            <person name="Murphy P.M."/>
            <person name="McDermott D.H."/>
            <person name="Buck C.B."/>
        </authorList>
    </citation>
    <scope>NUCLEOTIDE SEQUENCE</scope>
    <source>
        <strain evidence="16">Gamma08_EV07c390</strain>
    </source>
</reference>
<evidence type="ECO:0000256" key="7">
    <source>
        <dbReference type="ARBA" id="ARBA00022844"/>
    </source>
</evidence>
<comment type="subunit">
    <text evidence="15">Interacts with major capsid protein L1. Interacts with E2; this interaction inhibits E2 transcriptional activity but not the DNA replication function E2. Interacts with host HSPA8; this interaction is required for L2 nuclear translocation. Interacts with host importins KPNB2 and KPNB3. Forms a complex with importin alpha2-beta1 heterodimers via interaction with the importin alpha2 adapter. Interacts with host DYNLT1; this interaction is essential for virus intracellular transport during entry. Interacts (via C-terminus) with host retromer subunits VPS35 AND VPS29.</text>
</comment>
<evidence type="ECO:0000256" key="10">
    <source>
        <dbReference type="ARBA" id="ARBA00023046"/>
    </source>
</evidence>